<dbReference type="Gene3D" id="3.20.20.70">
    <property type="entry name" value="Aldolase class I"/>
    <property type="match status" value="1"/>
</dbReference>
<dbReference type="SUPFAM" id="SSF51569">
    <property type="entry name" value="Aldolase"/>
    <property type="match status" value="1"/>
</dbReference>
<dbReference type="InterPro" id="IPR013132">
    <property type="entry name" value="PseI/NeuA/B-like_N"/>
</dbReference>
<feature type="domain" description="AFP-like" evidence="1">
    <location>
        <begin position="281"/>
        <end position="337"/>
    </location>
</feature>
<evidence type="ECO:0000313" key="2">
    <source>
        <dbReference type="EMBL" id="PJK29504.1"/>
    </source>
</evidence>
<protein>
    <recommendedName>
        <fullName evidence="1">AFP-like domain-containing protein</fullName>
    </recommendedName>
</protein>
<dbReference type="InterPro" id="IPR006190">
    <property type="entry name" value="SAF_AFP_Neu5Ac"/>
</dbReference>
<gene>
    <name evidence="2" type="ORF">CVT23_10595</name>
</gene>
<evidence type="ECO:0000313" key="3">
    <source>
        <dbReference type="Proteomes" id="UP000229498"/>
    </source>
</evidence>
<keyword evidence="3" id="KW-1185">Reference proteome</keyword>
<dbReference type="AlphaFoldDB" id="A0A2M9G1G1"/>
<evidence type="ECO:0000259" key="1">
    <source>
        <dbReference type="PROSITE" id="PS50844"/>
    </source>
</evidence>
<dbReference type="Pfam" id="PF03102">
    <property type="entry name" value="NeuB"/>
    <property type="match status" value="1"/>
</dbReference>
<name>A0A2M9G1G1_9PROT</name>
<dbReference type="Gene3D" id="3.90.1210.10">
    <property type="entry name" value="Antifreeze-like/N-acetylneuraminic acid synthase C-terminal domain"/>
    <property type="match status" value="1"/>
</dbReference>
<dbReference type="PROSITE" id="PS50844">
    <property type="entry name" value="AFP_LIKE"/>
    <property type="match status" value="1"/>
</dbReference>
<dbReference type="OrthoDB" id="9781701at2"/>
<dbReference type="InterPro" id="IPR057736">
    <property type="entry name" value="SAF_PseI/NeuA/NeuB"/>
</dbReference>
<dbReference type="InterPro" id="IPR051690">
    <property type="entry name" value="PseI-like"/>
</dbReference>
<organism evidence="2 3">
    <name type="scientific">Minwuia thermotolerans</name>
    <dbReference type="NCBI Taxonomy" id="2056226"/>
    <lineage>
        <taxon>Bacteria</taxon>
        <taxon>Pseudomonadati</taxon>
        <taxon>Pseudomonadota</taxon>
        <taxon>Alphaproteobacteria</taxon>
        <taxon>Minwuiales</taxon>
        <taxon>Minwuiaceae</taxon>
        <taxon>Minwuia</taxon>
    </lineage>
</organism>
<dbReference type="CDD" id="cd11615">
    <property type="entry name" value="SAF_NeuB_like"/>
    <property type="match status" value="1"/>
</dbReference>
<dbReference type="SMART" id="SM00858">
    <property type="entry name" value="SAF"/>
    <property type="match status" value="1"/>
</dbReference>
<dbReference type="PANTHER" id="PTHR42966:SF1">
    <property type="entry name" value="SIALIC ACID SYNTHASE"/>
    <property type="match status" value="1"/>
</dbReference>
<dbReference type="GO" id="GO:0047444">
    <property type="term" value="F:N-acylneuraminate-9-phosphate synthase activity"/>
    <property type="evidence" value="ECO:0007669"/>
    <property type="project" value="TreeGrafter"/>
</dbReference>
<dbReference type="InterPro" id="IPR036732">
    <property type="entry name" value="AFP_Neu5c_C_sf"/>
</dbReference>
<dbReference type="InterPro" id="IPR013785">
    <property type="entry name" value="Aldolase_TIM"/>
</dbReference>
<proteinExistence type="predicted"/>
<dbReference type="GO" id="GO:0016051">
    <property type="term" value="P:carbohydrate biosynthetic process"/>
    <property type="evidence" value="ECO:0007669"/>
    <property type="project" value="InterPro"/>
</dbReference>
<dbReference type="RefSeq" id="WP_109793528.1">
    <property type="nucleotide sequence ID" value="NZ_PHIG01000032.1"/>
</dbReference>
<dbReference type="Pfam" id="PF08666">
    <property type="entry name" value="SAF"/>
    <property type="match status" value="1"/>
</dbReference>
<dbReference type="Proteomes" id="UP000229498">
    <property type="component" value="Unassembled WGS sequence"/>
</dbReference>
<dbReference type="InterPro" id="IPR013974">
    <property type="entry name" value="SAF"/>
</dbReference>
<accession>A0A2M9G1G1</accession>
<dbReference type="PANTHER" id="PTHR42966">
    <property type="entry name" value="N-ACETYLNEURAMINATE SYNTHASE"/>
    <property type="match status" value="1"/>
</dbReference>
<comment type="caution">
    <text evidence="2">The sequence shown here is derived from an EMBL/GenBank/DDBJ whole genome shotgun (WGS) entry which is preliminary data.</text>
</comment>
<sequence>MRIASHDTDQRAFVIAEVGNNHEGDFGLAKEMVHLAADAGVDAVKFQTFRTEQFIAAEDAVRFQRLKGFELSYDQFAALGELARAEGLSFISTPLDMESAAFLDGHVDAFKIASSDNNFWPLIDFVAGREMPTIFSTGLADMALVRQAADRIHGLWADRGVAPGLGVLHCVSAYPTPPEAANVRAVAAMQAALPDCAVGYSDHTQGIDAAVVAVAIGARIVEKHFTIAHDHSDFRDHQLSADPAEMKALVERIRLTETLLGDGRVAMADCERDAAPLIRRSIAAKKPLHPGHVVGEDDLVWVRPGDGFPPGEEDRVIGRTLTAAMAPGQRFAPDLLA</sequence>
<reference evidence="2 3" key="1">
    <citation type="submission" date="2017-11" db="EMBL/GenBank/DDBJ databases">
        <title>Draft genome sequence of Rhizobiales bacterium SY3-13.</title>
        <authorList>
            <person name="Sun C."/>
        </authorList>
    </citation>
    <scope>NUCLEOTIDE SEQUENCE [LARGE SCALE GENOMIC DNA]</scope>
    <source>
        <strain evidence="2 3">SY3-13</strain>
    </source>
</reference>
<dbReference type="SUPFAM" id="SSF51269">
    <property type="entry name" value="AFP III-like domain"/>
    <property type="match status" value="1"/>
</dbReference>
<dbReference type="EMBL" id="PHIG01000032">
    <property type="protein sequence ID" value="PJK29504.1"/>
    <property type="molecule type" value="Genomic_DNA"/>
</dbReference>